<dbReference type="PANTHER" id="PTHR21540">
    <property type="entry name" value="RING FINGER AND SWIM DOMAIN-CONTAINING PROTEIN 2"/>
    <property type="match status" value="1"/>
</dbReference>
<dbReference type="AlphaFoldDB" id="A0A8H6ZDD9"/>
<accession>A0A8H6ZDD9</accession>
<feature type="compositionally biased region" description="Basic and acidic residues" evidence="2">
    <location>
        <begin position="1"/>
        <end position="11"/>
    </location>
</feature>
<evidence type="ECO:0000259" key="3">
    <source>
        <dbReference type="PROSITE" id="PS50089"/>
    </source>
</evidence>
<dbReference type="GO" id="GO:0008270">
    <property type="term" value="F:zinc ion binding"/>
    <property type="evidence" value="ECO:0007669"/>
    <property type="project" value="UniProtKB-KW"/>
</dbReference>
<protein>
    <submittedName>
        <fullName evidence="5">Uncharacterized protein</fullName>
    </submittedName>
</protein>
<dbReference type="Proteomes" id="UP000623467">
    <property type="component" value="Unassembled WGS sequence"/>
</dbReference>
<reference evidence="5" key="1">
    <citation type="submission" date="2020-05" db="EMBL/GenBank/DDBJ databases">
        <title>Mycena genomes resolve the evolution of fungal bioluminescence.</title>
        <authorList>
            <person name="Tsai I.J."/>
        </authorList>
    </citation>
    <scope>NUCLEOTIDE SEQUENCE</scope>
    <source>
        <strain evidence="5">160909Yilan</strain>
    </source>
</reference>
<evidence type="ECO:0000259" key="4">
    <source>
        <dbReference type="PROSITE" id="PS50966"/>
    </source>
</evidence>
<keyword evidence="1" id="KW-0862">Zinc</keyword>
<dbReference type="InterPro" id="IPR007527">
    <property type="entry name" value="Znf_SWIM"/>
</dbReference>
<dbReference type="Gene3D" id="3.30.40.10">
    <property type="entry name" value="Zinc/RING finger domain, C3HC4 (zinc finger)"/>
    <property type="match status" value="1"/>
</dbReference>
<dbReference type="PROSITE" id="PS50089">
    <property type="entry name" value="ZF_RING_2"/>
    <property type="match status" value="1"/>
</dbReference>
<evidence type="ECO:0000256" key="2">
    <source>
        <dbReference type="SAM" id="MobiDB-lite"/>
    </source>
</evidence>
<gene>
    <name evidence="5" type="ORF">MSAN_00420800</name>
</gene>
<organism evidence="5 6">
    <name type="scientific">Mycena sanguinolenta</name>
    <dbReference type="NCBI Taxonomy" id="230812"/>
    <lineage>
        <taxon>Eukaryota</taxon>
        <taxon>Fungi</taxon>
        <taxon>Dikarya</taxon>
        <taxon>Basidiomycota</taxon>
        <taxon>Agaricomycotina</taxon>
        <taxon>Agaricomycetes</taxon>
        <taxon>Agaricomycetidae</taxon>
        <taxon>Agaricales</taxon>
        <taxon>Marasmiineae</taxon>
        <taxon>Mycenaceae</taxon>
        <taxon>Mycena</taxon>
    </lineage>
</organism>
<feature type="compositionally biased region" description="Polar residues" evidence="2">
    <location>
        <begin position="211"/>
        <end position="221"/>
    </location>
</feature>
<feature type="region of interest" description="Disordered" evidence="2">
    <location>
        <begin position="1"/>
        <end position="98"/>
    </location>
</feature>
<feature type="region of interest" description="Disordered" evidence="2">
    <location>
        <begin position="208"/>
        <end position="229"/>
    </location>
</feature>
<sequence length="348" mass="38158">MVLEKRKRDGGFEPWKSTAASHSPSKQPASVSSASSSQIQGKPGEIDDALPPAKKPRQDPTPVASSSMIPIPSKPPPAKRVRRKAGDSAAPDDALPSPEKRLAMFKKKCPQNIMDRVERVMTQRFFMVDRQRIEGELKEEFKVLGSTGNIYTVTIQHKPSCDCPDAQKGNHCKHIVRYSSISKVGFSSVDRSPPNAVANPRIREAYARATGKSQAPTTPEASSGPKKRIPGEEDDCPICYDNMHNVAEASLTFCEECGNAVHGECFAQWKQTSARTGTKLTCIYCRAAWPTPAATAARASGSAYTTAEGYINMSTVAGLSPQRDTSTYYHGPRRGQRYYGYNLYDDDY</sequence>
<keyword evidence="1" id="KW-0863">Zinc-finger</keyword>
<dbReference type="GO" id="GO:0061630">
    <property type="term" value="F:ubiquitin protein ligase activity"/>
    <property type="evidence" value="ECO:0007669"/>
    <property type="project" value="InterPro"/>
</dbReference>
<proteinExistence type="predicted"/>
<dbReference type="Pfam" id="PF13639">
    <property type="entry name" value="zf-RING_2"/>
    <property type="match status" value="1"/>
</dbReference>
<name>A0A8H6ZDD9_9AGAR</name>
<dbReference type="SUPFAM" id="SSF57850">
    <property type="entry name" value="RING/U-box"/>
    <property type="match status" value="1"/>
</dbReference>
<comment type="caution">
    <text evidence="5">The sequence shown here is derived from an EMBL/GenBank/DDBJ whole genome shotgun (WGS) entry which is preliminary data.</text>
</comment>
<keyword evidence="1" id="KW-0479">Metal-binding</keyword>
<feature type="domain" description="SWIM-type" evidence="4">
    <location>
        <begin position="151"/>
        <end position="183"/>
    </location>
</feature>
<dbReference type="InterPro" id="IPR013083">
    <property type="entry name" value="Znf_RING/FYVE/PHD"/>
</dbReference>
<dbReference type="PANTHER" id="PTHR21540:SF0">
    <property type="entry name" value="PHD FAMILY PROTEIN"/>
    <property type="match status" value="1"/>
</dbReference>
<dbReference type="InterPro" id="IPR039903">
    <property type="entry name" value="Zswim2"/>
</dbReference>
<feature type="domain" description="RING-type" evidence="3">
    <location>
        <begin position="236"/>
        <end position="286"/>
    </location>
</feature>
<evidence type="ECO:0000313" key="5">
    <source>
        <dbReference type="EMBL" id="KAF7375337.1"/>
    </source>
</evidence>
<dbReference type="InterPro" id="IPR001841">
    <property type="entry name" value="Znf_RING"/>
</dbReference>
<keyword evidence="6" id="KW-1185">Reference proteome</keyword>
<dbReference type="PROSITE" id="PS50966">
    <property type="entry name" value="ZF_SWIM"/>
    <property type="match status" value="1"/>
</dbReference>
<feature type="compositionally biased region" description="Low complexity" evidence="2">
    <location>
        <begin position="21"/>
        <end position="38"/>
    </location>
</feature>
<evidence type="ECO:0000256" key="1">
    <source>
        <dbReference type="PROSITE-ProRule" id="PRU00175"/>
    </source>
</evidence>
<dbReference type="CDD" id="cd16494">
    <property type="entry name" value="RING-CH-C4HC3_ZSWM2"/>
    <property type="match status" value="1"/>
</dbReference>
<evidence type="ECO:0000313" key="6">
    <source>
        <dbReference type="Proteomes" id="UP000623467"/>
    </source>
</evidence>
<dbReference type="EMBL" id="JACAZH010000002">
    <property type="protein sequence ID" value="KAF7375337.1"/>
    <property type="molecule type" value="Genomic_DNA"/>
</dbReference>
<dbReference type="OrthoDB" id="2122982at2759"/>